<dbReference type="Proteomes" id="UP000016924">
    <property type="component" value="Unassembled WGS sequence"/>
</dbReference>
<dbReference type="RefSeq" id="XP_007782241.1">
    <property type="nucleotide sequence ID" value="XM_007784051.1"/>
</dbReference>
<gene>
    <name evidence="1" type="ORF">W97_06328</name>
</gene>
<dbReference type="EMBL" id="JH767583">
    <property type="protein sequence ID" value="EON66924.1"/>
    <property type="molecule type" value="Genomic_DNA"/>
</dbReference>
<keyword evidence="2" id="KW-1185">Reference proteome</keyword>
<proteinExistence type="predicted"/>
<protein>
    <submittedName>
        <fullName evidence="1">Uncharacterized protein</fullName>
    </submittedName>
</protein>
<dbReference type="HOGENOM" id="CLU_1234744_0_0_1"/>
<name>R7YYQ8_CONA1</name>
<dbReference type="GeneID" id="19903639"/>
<dbReference type="OrthoDB" id="2968825at2759"/>
<accession>R7YYQ8</accession>
<dbReference type="AlphaFoldDB" id="R7YYQ8"/>
<reference evidence="2" key="1">
    <citation type="submission" date="2012-06" db="EMBL/GenBank/DDBJ databases">
        <title>The genome sequence of Coniosporium apollinis CBS 100218.</title>
        <authorList>
            <consortium name="The Broad Institute Genome Sequencing Platform"/>
            <person name="Cuomo C."/>
            <person name="Gorbushina A."/>
            <person name="Noack S."/>
            <person name="Walker B."/>
            <person name="Young S.K."/>
            <person name="Zeng Q."/>
            <person name="Gargeya S."/>
            <person name="Fitzgerald M."/>
            <person name="Haas B."/>
            <person name="Abouelleil A."/>
            <person name="Alvarado L."/>
            <person name="Arachchi H.M."/>
            <person name="Berlin A.M."/>
            <person name="Chapman S.B."/>
            <person name="Goldberg J."/>
            <person name="Griggs A."/>
            <person name="Gujja S."/>
            <person name="Hansen M."/>
            <person name="Howarth C."/>
            <person name="Imamovic A."/>
            <person name="Larimer J."/>
            <person name="McCowan C."/>
            <person name="Montmayeur A."/>
            <person name="Murphy C."/>
            <person name="Neiman D."/>
            <person name="Pearson M."/>
            <person name="Priest M."/>
            <person name="Roberts A."/>
            <person name="Saif S."/>
            <person name="Shea T."/>
            <person name="Sisk P."/>
            <person name="Sykes S."/>
            <person name="Wortman J."/>
            <person name="Nusbaum C."/>
            <person name="Birren B."/>
        </authorList>
    </citation>
    <scope>NUCLEOTIDE SEQUENCE [LARGE SCALE GENOMIC DNA]</scope>
    <source>
        <strain evidence="2">CBS 100218</strain>
    </source>
</reference>
<dbReference type="eggNOG" id="ENOG502T18N">
    <property type="taxonomic scope" value="Eukaryota"/>
</dbReference>
<sequence>MRFIRFRCAPEDCKAVIAVTIRTSSFTLSLSAPEDPASPFQLVIGLRITSSMQPGRPITICTGNSVFERSPPPSGGLDMLAQGAVGGGLINTHNNKRIGLGLFRLHHGVYPSDSSPDLKIRGKEFITIPGDGSESRVTHDLPFSRMFKYAEGIKKEDLQPGETYKVGIYHGCVGTTWWCWGALDGDLKGKRLCAWQEGFEYNDVARPSDEEVEREGWVLGMHPAQLKFEDQTEGGYAELRIVE</sequence>
<evidence type="ECO:0000313" key="2">
    <source>
        <dbReference type="Proteomes" id="UP000016924"/>
    </source>
</evidence>
<dbReference type="OMA" id="CEVLWWC"/>
<organism evidence="1 2">
    <name type="scientific">Coniosporium apollinis (strain CBS 100218)</name>
    <name type="common">Rock-inhabiting black yeast</name>
    <dbReference type="NCBI Taxonomy" id="1168221"/>
    <lineage>
        <taxon>Eukaryota</taxon>
        <taxon>Fungi</taxon>
        <taxon>Dikarya</taxon>
        <taxon>Ascomycota</taxon>
        <taxon>Pezizomycotina</taxon>
        <taxon>Dothideomycetes</taxon>
        <taxon>Dothideomycetes incertae sedis</taxon>
        <taxon>Coniosporium</taxon>
    </lineage>
</organism>
<evidence type="ECO:0000313" key="1">
    <source>
        <dbReference type="EMBL" id="EON66924.1"/>
    </source>
</evidence>